<gene>
    <name evidence="2" type="ORF">MNBD_NITROSPINAE02-1518</name>
</gene>
<proteinExistence type="predicted"/>
<dbReference type="InterPro" id="IPR033399">
    <property type="entry name" value="TP_0789-like"/>
</dbReference>
<keyword evidence="2" id="KW-0449">Lipoprotein</keyword>
<dbReference type="CDD" id="cd16329">
    <property type="entry name" value="LolA_like"/>
    <property type="match status" value="1"/>
</dbReference>
<reference evidence="2" key="1">
    <citation type="submission" date="2018-06" db="EMBL/GenBank/DDBJ databases">
        <authorList>
            <person name="Zhirakovskaya E."/>
        </authorList>
    </citation>
    <scope>NUCLEOTIDE SEQUENCE</scope>
</reference>
<dbReference type="EMBL" id="UOGE01000060">
    <property type="protein sequence ID" value="VAX20643.1"/>
    <property type="molecule type" value="Genomic_DNA"/>
</dbReference>
<dbReference type="Gene3D" id="2.50.20.10">
    <property type="entry name" value="Lipoprotein localisation LolA/LolB/LppX"/>
    <property type="match status" value="1"/>
</dbReference>
<sequence length="254" mass="29153">MRYFLAFLISFFIAAQPLIALPSSSRAIKILNEVDDMWRGKSSFAKFSMSVKTVNYTRTMKMEGWSKGKEKSLIKIIYPLKEKGTSTLKSGNNIYTYLPKTDRTIRITSGMMMGSWMGSHFTNDDLVKESRLSEDYDVTISFEGVRDGEKIIEFTLLPKPDAAVVWGKIVLTTLSIQDKNIIPVKEIYYDEDLAEIREMTFTDVKILGGKLRPAVMRIEPKDKPGEYTELVYSELKFDIELDDSFFSLAKLRRK</sequence>
<evidence type="ECO:0000259" key="1">
    <source>
        <dbReference type="Pfam" id="PF17131"/>
    </source>
</evidence>
<dbReference type="Pfam" id="PF17131">
    <property type="entry name" value="LolA_like"/>
    <property type="match status" value="1"/>
</dbReference>
<organism evidence="2">
    <name type="scientific">hydrothermal vent metagenome</name>
    <dbReference type="NCBI Taxonomy" id="652676"/>
    <lineage>
        <taxon>unclassified sequences</taxon>
        <taxon>metagenomes</taxon>
        <taxon>ecological metagenomes</taxon>
    </lineage>
</organism>
<evidence type="ECO:0000313" key="2">
    <source>
        <dbReference type="EMBL" id="VAX20643.1"/>
    </source>
</evidence>
<protein>
    <submittedName>
        <fullName evidence="2">Outer membrane lipoprotein-sorting protein</fullName>
    </submittedName>
</protein>
<feature type="domain" description="Uncharacterized protein TP-0789" evidence="1">
    <location>
        <begin position="68"/>
        <end position="253"/>
    </location>
</feature>
<dbReference type="AlphaFoldDB" id="A0A3B1C7K4"/>
<accession>A0A3B1C7K4</accession>
<name>A0A3B1C7K4_9ZZZZ</name>